<organism evidence="2 3">
    <name type="scientific">Brasilonema bromeliae SPC951</name>
    <dbReference type="NCBI Taxonomy" id="385972"/>
    <lineage>
        <taxon>Bacteria</taxon>
        <taxon>Bacillati</taxon>
        <taxon>Cyanobacteriota</taxon>
        <taxon>Cyanophyceae</taxon>
        <taxon>Nostocales</taxon>
        <taxon>Scytonemataceae</taxon>
        <taxon>Brasilonema</taxon>
        <taxon>Bromeliae group (in: Brasilonema)</taxon>
    </lineage>
</organism>
<dbReference type="PANTHER" id="PTHR34047">
    <property type="entry name" value="NUCLEAR INTRON MATURASE 1, MITOCHONDRIAL-RELATED"/>
    <property type="match status" value="1"/>
</dbReference>
<dbReference type="Pfam" id="PF00078">
    <property type="entry name" value="RVT_1"/>
    <property type="match status" value="1"/>
</dbReference>
<evidence type="ECO:0000259" key="1">
    <source>
        <dbReference type="PROSITE" id="PS50878"/>
    </source>
</evidence>
<dbReference type="InterPro" id="IPR051083">
    <property type="entry name" value="GrpII_Intron_Splice-Mob/Def"/>
</dbReference>
<accession>A0ABX1PC83</accession>
<dbReference type="Proteomes" id="UP000718564">
    <property type="component" value="Unassembled WGS sequence"/>
</dbReference>
<dbReference type="InterPro" id="IPR024937">
    <property type="entry name" value="Domain_X"/>
</dbReference>
<gene>
    <name evidence="2" type="ORF">DP116_22575</name>
</gene>
<dbReference type="InterPro" id="IPR043502">
    <property type="entry name" value="DNA/RNA_pol_sf"/>
</dbReference>
<dbReference type="PROSITE" id="PS50878">
    <property type="entry name" value="RT_POL"/>
    <property type="match status" value="1"/>
</dbReference>
<dbReference type="SUPFAM" id="SSF56672">
    <property type="entry name" value="DNA/RNA polymerases"/>
    <property type="match status" value="1"/>
</dbReference>
<dbReference type="EMBL" id="QMEB01000220">
    <property type="protein sequence ID" value="NMG22089.1"/>
    <property type="molecule type" value="Genomic_DNA"/>
</dbReference>
<evidence type="ECO:0000313" key="2">
    <source>
        <dbReference type="EMBL" id="NMG22089.1"/>
    </source>
</evidence>
<evidence type="ECO:0000313" key="3">
    <source>
        <dbReference type="Proteomes" id="UP000718564"/>
    </source>
</evidence>
<reference evidence="2 3" key="1">
    <citation type="submission" date="2018-06" db="EMBL/GenBank/DDBJ databases">
        <title>Comparative genomics of Brasilonema spp. strains.</title>
        <authorList>
            <person name="Alvarenga D.O."/>
            <person name="Fiore M.F."/>
            <person name="Varani A.M."/>
        </authorList>
    </citation>
    <scope>NUCLEOTIDE SEQUENCE [LARGE SCALE GENOMIC DNA]</scope>
    <source>
        <strain evidence="2 3">SPC951</strain>
    </source>
</reference>
<dbReference type="Pfam" id="PF01348">
    <property type="entry name" value="Intron_maturas2"/>
    <property type="match status" value="1"/>
</dbReference>
<dbReference type="RefSeq" id="WP_169157307.1">
    <property type="nucleotide sequence ID" value="NZ_CAWPJE010000217.1"/>
</dbReference>
<dbReference type="InterPro" id="IPR049030">
    <property type="entry name" value="AI2M-like_HNH"/>
</dbReference>
<feature type="domain" description="Reverse transcriptase" evidence="1">
    <location>
        <begin position="68"/>
        <end position="354"/>
    </location>
</feature>
<keyword evidence="3" id="KW-1185">Reference proteome</keyword>
<proteinExistence type="predicted"/>
<sequence>MRNAETVLGIIHERGKRGLPLEDVYRQLFNPDLFLKAYGKIYRNKGAMTPGATDETVDGMSKAKIDTIIHDLRYERYRWMPVRRIHIEKKNSLKKRPLGIPRWSDKLLQEVVRLILEAYYEPQFSPTSHGFRSGRGCHTALSEIYSKWIGTKWFVEGDIAQCFDSLNHQILLDILKEKIKDNRFLRLIENLLAAGYLEEWRYNATLSGSPQGAILSPILANIYLDKLDKFVENTLIPKYNYGQGRQPNPEWQRLQRQAQRLKRKGLLVEAHIARRLMQQVPSLDPLDPNYRRLRYIRYADDWLIGFSGPHQEAEDIKREIGTFVREHLKLELSETKTLISHARTEAARFLGYDIVVLNNNQKLDRRGHRSINGQIGLRVPLDVVKSKCTRFLLHGKPIHRAELVHDSVFSIVAHFQQEFRGIVEYYRLAYNLHQLNRLKWVMERSLVQTLAHKLRVSVRTIYRRYQTTLQTHNGSYIGLQVTVERGEGQKPLIANWGGISLSRNMKAVLNDSPLRIVGSRTELERRLLADTCELCGSHEDVQVHHIRALKDLHKKGRTPPPYWVEIMASRQRKTLVVCRQCHMEIHAGQVTQRTTIDMETLESRVLRKA</sequence>
<dbReference type="InterPro" id="IPR000477">
    <property type="entry name" value="RT_dom"/>
</dbReference>
<comment type="caution">
    <text evidence="2">The sequence shown here is derived from an EMBL/GenBank/DDBJ whole genome shotgun (WGS) entry which is preliminary data.</text>
</comment>
<dbReference type="Pfam" id="PF21368">
    <property type="entry name" value="AI2M-like_HNH"/>
    <property type="match status" value="1"/>
</dbReference>
<dbReference type="PANTHER" id="PTHR34047:SF8">
    <property type="entry name" value="PROTEIN YKFC"/>
    <property type="match status" value="1"/>
</dbReference>
<protein>
    <submittedName>
        <fullName evidence="2">Maturase</fullName>
    </submittedName>
</protein>
<dbReference type="CDD" id="cd01651">
    <property type="entry name" value="RT_G2_intron"/>
    <property type="match status" value="1"/>
</dbReference>
<name>A0ABX1PC83_9CYAN</name>